<dbReference type="InterPro" id="IPR034660">
    <property type="entry name" value="DinB/YfiT-like"/>
</dbReference>
<keyword evidence="3" id="KW-1185">Reference proteome</keyword>
<proteinExistence type="predicted"/>
<dbReference type="AlphaFoldDB" id="A0A1U7PSJ0"/>
<dbReference type="Pfam" id="PF12867">
    <property type="entry name" value="DinB_2"/>
    <property type="match status" value="1"/>
</dbReference>
<accession>A0A1U7PSJ0</accession>
<dbReference type="Gene3D" id="1.20.120.450">
    <property type="entry name" value="dinb family like domain"/>
    <property type="match status" value="1"/>
</dbReference>
<sequence>MIRWKGRIGMEELIFRHMETVRGLTLRASDAVPEGTVDRVPAGFSNSIRWNFGHIAFVQERLVYEVMGEDSGLPDTFREYFAAGTSPAGWTGAPPSMQEIRAALAAQPGRIRESRKKGTDEPLLRPFTNKMGVTFRTSGETLLFSLYHEGLHLETIKRIARLAVG</sequence>
<dbReference type="RefSeq" id="WP_234982375.1">
    <property type="nucleotide sequence ID" value="NZ_FTPL01000003.1"/>
</dbReference>
<organism evidence="2 3">
    <name type="scientific">Edaphobacillus lindanitolerans</name>
    <dbReference type="NCBI Taxonomy" id="550447"/>
    <lineage>
        <taxon>Bacteria</taxon>
        <taxon>Bacillati</taxon>
        <taxon>Bacillota</taxon>
        <taxon>Bacilli</taxon>
        <taxon>Bacillales</taxon>
        <taxon>Bacillaceae</taxon>
        <taxon>Edaphobacillus</taxon>
    </lineage>
</organism>
<evidence type="ECO:0000313" key="3">
    <source>
        <dbReference type="Proteomes" id="UP000187550"/>
    </source>
</evidence>
<evidence type="ECO:0000313" key="2">
    <source>
        <dbReference type="EMBL" id="SIT89606.1"/>
    </source>
</evidence>
<reference evidence="3" key="1">
    <citation type="submission" date="2017-01" db="EMBL/GenBank/DDBJ databases">
        <authorList>
            <person name="Varghese N."/>
            <person name="Submissions S."/>
        </authorList>
    </citation>
    <scope>NUCLEOTIDE SEQUENCE [LARGE SCALE GENOMIC DNA]</scope>
    <source>
        <strain evidence="3">MNA4</strain>
    </source>
</reference>
<protein>
    <submittedName>
        <fullName evidence="2">DinB superfamily protein</fullName>
    </submittedName>
</protein>
<dbReference type="Proteomes" id="UP000187550">
    <property type="component" value="Unassembled WGS sequence"/>
</dbReference>
<dbReference type="STRING" id="550447.SAMN05428946_2441"/>
<feature type="domain" description="DinB-like" evidence="1">
    <location>
        <begin position="18"/>
        <end position="156"/>
    </location>
</feature>
<dbReference type="EMBL" id="FTPL01000003">
    <property type="protein sequence ID" value="SIT89606.1"/>
    <property type="molecule type" value="Genomic_DNA"/>
</dbReference>
<evidence type="ECO:0000259" key="1">
    <source>
        <dbReference type="Pfam" id="PF12867"/>
    </source>
</evidence>
<dbReference type="InterPro" id="IPR024775">
    <property type="entry name" value="DinB-like"/>
</dbReference>
<name>A0A1U7PSJ0_9BACI</name>
<dbReference type="SUPFAM" id="SSF109854">
    <property type="entry name" value="DinB/YfiT-like putative metalloenzymes"/>
    <property type="match status" value="1"/>
</dbReference>
<gene>
    <name evidence="2" type="ORF">SAMN05428946_2441</name>
</gene>